<accession>A0A9P1FRB0</accession>
<comment type="caution">
    <text evidence="2">The sequence shown here is derived from an EMBL/GenBank/DDBJ whole genome shotgun (WGS) entry which is preliminary data.</text>
</comment>
<reference evidence="3" key="2">
    <citation type="submission" date="2024-04" db="EMBL/GenBank/DDBJ databases">
        <authorList>
            <person name="Chen Y."/>
            <person name="Shah S."/>
            <person name="Dougan E. K."/>
            <person name="Thang M."/>
            <person name="Chan C."/>
        </authorList>
    </citation>
    <scope>NUCLEOTIDE SEQUENCE [LARGE SCALE GENOMIC DNA]</scope>
</reference>
<feature type="non-terminal residue" evidence="2">
    <location>
        <position position="242"/>
    </location>
</feature>
<dbReference type="Proteomes" id="UP001152797">
    <property type="component" value="Unassembled WGS sequence"/>
</dbReference>
<evidence type="ECO:0000313" key="2">
    <source>
        <dbReference type="EMBL" id="CAI3985266.1"/>
    </source>
</evidence>
<dbReference type="InterPro" id="IPR046341">
    <property type="entry name" value="SET_dom_sf"/>
</dbReference>
<keyword evidence="4" id="KW-1185">Reference proteome</keyword>
<sequence length="242" mass="26833">ELRMSPWAEALGTDRPNRPNAQPGQRLWRWPASRGARAASDFRVTSEVPGCEIDPNDLAMLERILPPALCLGRSNFQGLGLRARRSFAPGSDIATENALTWCLPGQSQMGTDKGFSAAQLFPAELLSEPENRRCALTAVLCLLHARQKLVSPKLAAVGVWFRVTSRGPRHWLNGSQRRLLERKVQTVRKLLQEARFKGAAMPLKISDQEILDMELRRIGTGIGQDSVVPLTFAFLNHSCCPN</sequence>
<evidence type="ECO:0000256" key="1">
    <source>
        <dbReference type="SAM" id="MobiDB-lite"/>
    </source>
</evidence>
<gene>
    <name evidence="2" type="ORF">C1SCF055_LOCUS12735</name>
</gene>
<feature type="non-terminal residue" evidence="2">
    <location>
        <position position="1"/>
    </location>
</feature>
<dbReference type="EMBL" id="CAMXCT010000973">
    <property type="protein sequence ID" value="CAI3985266.1"/>
    <property type="molecule type" value="Genomic_DNA"/>
</dbReference>
<dbReference type="SUPFAM" id="SSF82199">
    <property type="entry name" value="SET domain"/>
    <property type="match status" value="1"/>
</dbReference>
<dbReference type="AlphaFoldDB" id="A0A9P1FRB0"/>
<dbReference type="OrthoDB" id="5945798at2759"/>
<name>A0A9P1FRB0_9DINO</name>
<protein>
    <submittedName>
        <fullName evidence="2">Uncharacterized protein</fullName>
    </submittedName>
</protein>
<dbReference type="EMBL" id="CAMXCT030000973">
    <property type="protein sequence ID" value="CAL4772578.1"/>
    <property type="molecule type" value="Genomic_DNA"/>
</dbReference>
<evidence type="ECO:0000313" key="3">
    <source>
        <dbReference type="EMBL" id="CAL1138641.1"/>
    </source>
</evidence>
<feature type="region of interest" description="Disordered" evidence="1">
    <location>
        <begin position="1"/>
        <end position="25"/>
    </location>
</feature>
<dbReference type="EMBL" id="CAMXCT020000973">
    <property type="protein sequence ID" value="CAL1138641.1"/>
    <property type="molecule type" value="Genomic_DNA"/>
</dbReference>
<organism evidence="2">
    <name type="scientific">Cladocopium goreaui</name>
    <dbReference type="NCBI Taxonomy" id="2562237"/>
    <lineage>
        <taxon>Eukaryota</taxon>
        <taxon>Sar</taxon>
        <taxon>Alveolata</taxon>
        <taxon>Dinophyceae</taxon>
        <taxon>Suessiales</taxon>
        <taxon>Symbiodiniaceae</taxon>
        <taxon>Cladocopium</taxon>
    </lineage>
</organism>
<evidence type="ECO:0000313" key="4">
    <source>
        <dbReference type="Proteomes" id="UP001152797"/>
    </source>
</evidence>
<proteinExistence type="predicted"/>
<reference evidence="2" key="1">
    <citation type="submission" date="2022-10" db="EMBL/GenBank/DDBJ databases">
        <authorList>
            <person name="Chen Y."/>
            <person name="Dougan E. K."/>
            <person name="Chan C."/>
            <person name="Rhodes N."/>
            <person name="Thang M."/>
        </authorList>
    </citation>
    <scope>NUCLEOTIDE SEQUENCE</scope>
</reference>